<gene>
    <name evidence="3" type="ORF">PF66_06407</name>
</gene>
<dbReference type="PATRIC" id="fig|50340.43.peg.5088"/>
<organism evidence="3 4">
    <name type="scientific">Pseudomonas asplenii</name>
    <dbReference type="NCBI Taxonomy" id="53407"/>
    <lineage>
        <taxon>Bacteria</taxon>
        <taxon>Pseudomonadati</taxon>
        <taxon>Pseudomonadota</taxon>
        <taxon>Gammaproteobacteria</taxon>
        <taxon>Pseudomonadales</taxon>
        <taxon>Pseudomonadaceae</taxon>
        <taxon>Pseudomonas</taxon>
    </lineage>
</organism>
<protein>
    <recommendedName>
        <fullName evidence="2">DUF6651 domain-containing protein</fullName>
    </recommendedName>
</protein>
<dbReference type="InterPro" id="IPR046593">
    <property type="entry name" value="DUF6651"/>
</dbReference>
<dbReference type="EMBL" id="JSYZ01000054">
    <property type="protein sequence ID" value="KPA87062.1"/>
    <property type="molecule type" value="Genomic_DNA"/>
</dbReference>
<accession>A0A0M9GBT3</accession>
<name>A0A0M9GBT3_9PSED</name>
<comment type="caution">
    <text evidence="3">The sequence shown here is derived from an EMBL/GenBank/DDBJ whole genome shotgun (WGS) entry which is preliminary data.</text>
</comment>
<dbReference type="OrthoDB" id="5465243at2"/>
<feature type="region of interest" description="Disordered" evidence="1">
    <location>
        <begin position="216"/>
        <end position="262"/>
    </location>
</feature>
<feature type="domain" description="DUF6651" evidence="2">
    <location>
        <begin position="130"/>
        <end position="226"/>
    </location>
</feature>
<evidence type="ECO:0000256" key="1">
    <source>
        <dbReference type="SAM" id="MobiDB-lite"/>
    </source>
</evidence>
<feature type="compositionally biased region" description="Gly residues" evidence="1">
    <location>
        <begin position="218"/>
        <end position="230"/>
    </location>
</feature>
<dbReference type="AlphaFoldDB" id="A0A0M9GBT3"/>
<evidence type="ECO:0000313" key="3">
    <source>
        <dbReference type="EMBL" id="KPA87062.1"/>
    </source>
</evidence>
<sequence>MKLKFDEQGHVVVQDGKPVYTHDDGKDVAFDAPSAVSKITALNAEAKGHREAKEAAEARAKAFEGIDDPEKARAALATVANLDAGQLVQAGKVDEIKQAAIAATEEKFKAQVSTLTEQIKTVTAERDTTTGILYQEKIGSAFGRSKFVTDKIAVPPDMLQNTFGKAFKVEEGKVVAYGDDGNKIYSRARPGELADFDEALEALVERYPYRDNILKGSGANGGGAPNNGGKGGDKKTLPRAAFDALDPAAKADHARNGGTVTD</sequence>
<evidence type="ECO:0000313" key="4">
    <source>
        <dbReference type="Proteomes" id="UP000037931"/>
    </source>
</evidence>
<reference evidence="3 4" key="1">
    <citation type="journal article" date="2015" name="PLoS ONE">
        <title>Rice-Infecting Pseudomonas Genomes Are Highly Accessorized and Harbor Multiple Putative Virulence Mechanisms to Cause Sheath Brown Rot.</title>
        <authorList>
            <person name="Quibod I.L."/>
            <person name="Grande G."/>
            <person name="Oreiro E.G."/>
            <person name="Borja F.N."/>
            <person name="Dossa G.S."/>
            <person name="Mauleon R."/>
            <person name="Cruz C.V."/>
            <person name="Oliva R."/>
        </authorList>
    </citation>
    <scope>NUCLEOTIDE SEQUENCE [LARGE SCALE GENOMIC DNA]</scope>
    <source>
        <strain evidence="3 4">IRRI 6609</strain>
    </source>
</reference>
<dbReference type="RefSeq" id="WP_054064863.1">
    <property type="nucleotide sequence ID" value="NZ_JSYZ01000054.1"/>
</dbReference>
<dbReference type="Pfam" id="PF20356">
    <property type="entry name" value="DUF6651"/>
    <property type="match status" value="1"/>
</dbReference>
<dbReference type="Proteomes" id="UP000037931">
    <property type="component" value="Unassembled WGS sequence"/>
</dbReference>
<dbReference type="STRING" id="50340.PF66_06407"/>
<proteinExistence type="predicted"/>
<evidence type="ECO:0000259" key="2">
    <source>
        <dbReference type="Pfam" id="PF20356"/>
    </source>
</evidence>
<keyword evidence="4" id="KW-1185">Reference proteome</keyword>